<evidence type="ECO:0000313" key="1">
    <source>
        <dbReference type="EMBL" id="MED6113078.1"/>
    </source>
</evidence>
<accession>A0ABU6QML3</accession>
<dbReference type="EMBL" id="JASCZI010000709">
    <property type="protein sequence ID" value="MED6113078.1"/>
    <property type="molecule type" value="Genomic_DNA"/>
</dbReference>
<dbReference type="Proteomes" id="UP001341840">
    <property type="component" value="Unassembled WGS sequence"/>
</dbReference>
<evidence type="ECO:0000313" key="2">
    <source>
        <dbReference type="Proteomes" id="UP001341840"/>
    </source>
</evidence>
<proteinExistence type="predicted"/>
<protein>
    <submittedName>
        <fullName evidence="1">Uncharacterized protein</fullName>
    </submittedName>
</protein>
<name>A0ABU6QML3_9FABA</name>
<comment type="caution">
    <text evidence="1">The sequence shown here is derived from an EMBL/GenBank/DDBJ whole genome shotgun (WGS) entry which is preliminary data.</text>
</comment>
<keyword evidence="2" id="KW-1185">Reference proteome</keyword>
<sequence>MKKREEIEATRSSHVILEDYAYNMGSSSSKIKVLGNLNLPMLYVPTPTYLCMQENQTNLRFDPEPERTLFRRRREARRTRQELLEQQLDMAAYNNNDGLDHEDQNQRITLGQYIHLTAKSCGSTILLD</sequence>
<organism evidence="1 2">
    <name type="scientific">Stylosanthes scabra</name>
    <dbReference type="NCBI Taxonomy" id="79078"/>
    <lineage>
        <taxon>Eukaryota</taxon>
        <taxon>Viridiplantae</taxon>
        <taxon>Streptophyta</taxon>
        <taxon>Embryophyta</taxon>
        <taxon>Tracheophyta</taxon>
        <taxon>Spermatophyta</taxon>
        <taxon>Magnoliopsida</taxon>
        <taxon>eudicotyledons</taxon>
        <taxon>Gunneridae</taxon>
        <taxon>Pentapetalae</taxon>
        <taxon>rosids</taxon>
        <taxon>fabids</taxon>
        <taxon>Fabales</taxon>
        <taxon>Fabaceae</taxon>
        <taxon>Papilionoideae</taxon>
        <taxon>50 kb inversion clade</taxon>
        <taxon>dalbergioids sensu lato</taxon>
        <taxon>Dalbergieae</taxon>
        <taxon>Pterocarpus clade</taxon>
        <taxon>Stylosanthes</taxon>
    </lineage>
</organism>
<reference evidence="1 2" key="1">
    <citation type="journal article" date="2023" name="Plants (Basel)">
        <title>Bridging the Gap: Combining Genomics and Transcriptomics Approaches to Understand Stylosanthes scabra, an Orphan Legume from the Brazilian Caatinga.</title>
        <authorList>
            <person name="Ferreira-Neto J.R.C."/>
            <person name="da Silva M.D."/>
            <person name="Binneck E."/>
            <person name="de Melo N.F."/>
            <person name="da Silva R.H."/>
            <person name="de Melo A.L.T.M."/>
            <person name="Pandolfi V."/>
            <person name="Bustamante F.O."/>
            <person name="Brasileiro-Vidal A.C."/>
            <person name="Benko-Iseppon A.M."/>
        </authorList>
    </citation>
    <scope>NUCLEOTIDE SEQUENCE [LARGE SCALE GENOMIC DNA]</scope>
    <source>
        <tissue evidence="1">Leaves</tissue>
    </source>
</reference>
<gene>
    <name evidence="1" type="ORF">PIB30_067615</name>
</gene>